<name>A0A6J4UJ79_9ACTN</name>
<evidence type="ECO:0000256" key="1">
    <source>
        <dbReference type="SAM" id="MobiDB-lite"/>
    </source>
</evidence>
<feature type="compositionally biased region" description="Low complexity" evidence="1">
    <location>
        <begin position="7"/>
        <end position="23"/>
    </location>
</feature>
<feature type="non-terminal residue" evidence="2">
    <location>
        <position position="1"/>
    </location>
</feature>
<feature type="non-terminal residue" evidence="2">
    <location>
        <position position="51"/>
    </location>
</feature>
<reference evidence="2" key="1">
    <citation type="submission" date="2020-02" db="EMBL/GenBank/DDBJ databases">
        <authorList>
            <person name="Meier V. D."/>
        </authorList>
    </citation>
    <scope>NUCLEOTIDE SEQUENCE</scope>
    <source>
        <strain evidence="2">AVDCRST_MAG79</strain>
    </source>
</reference>
<accession>A0A6J4UJ79</accession>
<feature type="region of interest" description="Disordered" evidence="1">
    <location>
        <begin position="1"/>
        <end position="43"/>
    </location>
</feature>
<organism evidence="2">
    <name type="scientific">uncultured Thermoleophilia bacterium</name>
    <dbReference type="NCBI Taxonomy" id="1497501"/>
    <lineage>
        <taxon>Bacteria</taxon>
        <taxon>Bacillati</taxon>
        <taxon>Actinomycetota</taxon>
        <taxon>Thermoleophilia</taxon>
        <taxon>environmental samples</taxon>
    </lineage>
</organism>
<gene>
    <name evidence="2" type="ORF">AVDCRST_MAG79-2704</name>
</gene>
<proteinExistence type="predicted"/>
<evidence type="ECO:0000313" key="2">
    <source>
        <dbReference type="EMBL" id="CAA9551061.1"/>
    </source>
</evidence>
<sequence>PTRRRATGPADAAARGRPAGGRAALRRASARARGAVRGGSRTAGDACLRWL</sequence>
<protein>
    <submittedName>
        <fullName evidence="2">Uncharacterized protein</fullName>
    </submittedName>
</protein>
<dbReference type="AlphaFoldDB" id="A0A6J4UJ79"/>
<feature type="compositionally biased region" description="Low complexity" evidence="1">
    <location>
        <begin position="31"/>
        <end position="43"/>
    </location>
</feature>
<dbReference type="EMBL" id="CADCWC010000419">
    <property type="protein sequence ID" value="CAA9551061.1"/>
    <property type="molecule type" value="Genomic_DNA"/>
</dbReference>